<proteinExistence type="predicted"/>
<organism evidence="1 2">
    <name type="scientific">Streptomyces carpaticus</name>
    <dbReference type="NCBI Taxonomy" id="285558"/>
    <lineage>
        <taxon>Bacteria</taxon>
        <taxon>Bacillati</taxon>
        <taxon>Actinomycetota</taxon>
        <taxon>Actinomycetes</taxon>
        <taxon>Kitasatosporales</taxon>
        <taxon>Streptomycetaceae</taxon>
        <taxon>Streptomyces</taxon>
    </lineage>
</organism>
<dbReference type="RefSeq" id="WP_375061038.1">
    <property type="nucleotide sequence ID" value="NZ_JBHGBT010000001.1"/>
</dbReference>
<comment type="caution">
    <text evidence="1">The sequence shown here is derived from an EMBL/GenBank/DDBJ whole genome shotgun (WGS) entry which is preliminary data.</text>
</comment>
<evidence type="ECO:0000313" key="1">
    <source>
        <dbReference type="EMBL" id="MFB4192975.1"/>
    </source>
</evidence>
<name>A0ABV4ZFU4_9ACTN</name>
<keyword evidence="2" id="KW-1185">Reference proteome</keyword>
<sequence length="104" mass="11277">MSDDGLHGTIGIGEDARGRKVYLSIRTGKLTCDGEAGHEPYIQVICVAADGASEPPTGDLFETDNLDELRDSLHAGVLPWYGETITFRVATLEERARIQATTGW</sequence>
<dbReference type="EMBL" id="JBHGBT010000001">
    <property type="protein sequence ID" value="MFB4192975.1"/>
    <property type="molecule type" value="Genomic_DNA"/>
</dbReference>
<dbReference type="Proteomes" id="UP001577267">
    <property type="component" value="Unassembled WGS sequence"/>
</dbReference>
<gene>
    <name evidence="1" type="ORF">ACE11A_01100</name>
</gene>
<accession>A0ABV4ZFU4</accession>
<reference evidence="1 2" key="1">
    <citation type="submission" date="2024-09" db="EMBL/GenBank/DDBJ databases">
        <title>Draft genome sequence of multifaceted antimicrobials producing Streptomyces sp. strain FH1.</title>
        <authorList>
            <person name="Hassan F."/>
            <person name="Ali H."/>
            <person name="Hassan N."/>
            <person name="Nawaz A."/>
        </authorList>
    </citation>
    <scope>NUCLEOTIDE SEQUENCE [LARGE SCALE GENOMIC DNA]</scope>
    <source>
        <strain evidence="1 2">FH1</strain>
    </source>
</reference>
<evidence type="ECO:0000313" key="2">
    <source>
        <dbReference type="Proteomes" id="UP001577267"/>
    </source>
</evidence>
<protein>
    <submittedName>
        <fullName evidence="1">Uncharacterized protein</fullName>
    </submittedName>
</protein>